<dbReference type="AlphaFoldDB" id="Q2SIH0"/>
<dbReference type="Pfam" id="PF06150">
    <property type="entry name" value="ChaB"/>
    <property type="match status" value="1"/>
</dbReference>
<dbReference type="HOGENOM" id="CLU_179907_0_0_6"/>
<dbReference type="InterPro" id="IPR037205">
    <property type="entry name" value="ChaB_sf"/>
</dbReference>
<dbReference type="RefSeq" id="WP_011396623.1">
    <property type="nucleotide sequence ID" value="NC_007645.1"/>
</dbReference>
<dbReference type="EMBL" id="CP000155">
    <property type="protein sequence ID" value="ABC29554.1"/>
    <property type="molecule type" value="Genomic_DNA"/>
</dbReference>
<dbReference type="OrthoDB" id="73307at2"/>
<organism evidence="1 2">
    <name type="scientific">Hahella chejuensis (strain KCTC 2396)</name>
    <dbReference type="NCBI Taxonomy" id="349521"/>
    <lineage>
        <taxon>Bacteria</taxon>
        <taxon>Pseudomonadati</taxon>
        <taxon>Pseudomonadota</taxon>
        <taxon>Gammaproteobacteria</taxon>
        <taxon>Oceanospirillales</taxon>
        <taxon>Hahellaceae</taxon>
        <taxon>Hahella</taxon>
    </lineage>
</organism>
<sequence>MPYDSISNLPDNVRGVLPKHAQEIYQSAFNNAWEHYKDPEERRGSASREETAHRVAWSAVKEKYEKKGDEWRPINQTNK</sequence>
<reference evidence="1 2" key="1">
    <citation type="journal article" date="2005" name="Nucleic Acids Res.">
        <title>Genomic blueprint of Hahella chejuensis, a marine microbe producing an algicidal agent.</title>
        <authorList>
            <person name="Jeong H."/>
            <person name="Yim J.H."/>
            <person name="Lee C."/>
            <person name="Choi S.-H."/>
            <person name="Park Y.K."/>
            <person name="Yoon S.H."/>
            <person name="Hur C.-G."/>
            <person name="Kang H.-Y."/>
            <person name="Kim D."/>
            <person name="Lee H.H."/>
            <person name="Park K.H."/>
            <person name="Park S.-H."/>
            <person name="Park H.-S."/>
            <person name="Lee H.K."/>
            <person name="Oh T.K."/>
            <person name="Kim J.F."/>
        </authorList>
    </citation>
    <scope>NUCLEOTIDE SEQUENCE [LARGE SCALE GENOMIC DNA]</scope>
    <source>
        <strain evidence="1 2">KCTC 2396</strain>
    </source>
</reference>
<dbReference type="SUPFAM" id="SSF140376">
    <property type="entry name" value="ChaB-like"/>
    <property type="match status" value="1"/>
</dbReference>
<dbReference type="Proteomes" id="UP000000238">
    <property type="component" value="Chromosome"/>
</dbReference>
<name>Q2SIH0_HAHCH</name>
<accession>Q2SIH0</accession>
<keyword evidence="2" id="KW-1185">Reference proteome</keyword>
<protein>
    <submittedName>
        <fullName evidence="1">Putative cation transport regulator</fullName>
    </submittedName>
</protein>
<dbReference type="Gene3D" id="1.10.1740.70">
    <property type="entry name" value="ChaB"/>
    <property type="match status" value="1"/>
</dbReference>
<gene>
    <name evidence="1" type="ordered locus">HCH_02771</name>
</gene>
<evidence type="ECO:0000313" key="1">
    <source>
        <dbReference type="EMBL" id="ABC29554.1"/>
    </source>
</evidence>
<dbReference type="KEGG" id="hch:HCH_02771"/>
<dbReference type="eggNOG" id="COG4572">
    <property type="taxonomic scope" value="Bacteria"/>
</dbReference>
<dbReference type="STRING" id="349521.HCH_02771"/>
<dbReference type="InterPro" id="IPR009317">
    <property type="entry name" value="ChaB"/>
</dbReference>
<evidence type="ECO:0000313" key="2">
    <source>
        <dbReference type="Proteomes" id="UP000000238"/>
    </source>
</evidence>
<proteinExistence type="predicted"/>